<dbReference type="EMBL" id="CP047423">
    <property type="protein sequence ID" value="QPD03653.1"/>
    <property type="molecule type" value="Genomic_DNA"/>
</dbReference>
<protein>
    <submittedName>
        <fullName evidence="1">Uncharacterized protein</fullName>
    </submittedName>
</protein>
<evidence type="ECO:0000313" key="2">
    <source>
        <dbReference type="Proteomes" id="UP000593737"/>
    </source>
</evidence>
<organism evidence="1 2">
    <name type="scientific">Candidatus Nitrospira kreftii</name>
    <dbReference type="NCBI Taxonomy" id="2652173"/>
    <lineage>
        <taxon>Bacteria</taxon>
        <taxon>Pseudomonadati</taxon>
        <taxon>Nitrospirota</taxon>
        <taxon>Nitrospiria</taxon>
        <taxon>Nitrospirales</taxon>
        <taxon>Nitrospiraceae</taxon>
        <taxon>Nitrospira</taxon>
    </lineage>
</organism>
<accession>A0A7S8FD46</accession>
<dbReference type="AlphaFoldDB" id="A0A7S8FD46"/>
<proteinExistence type="predicted"/>
<dbReference type="KEGG" id="nkf:Nkreftii_001427"/>
<sequence>MWQGHSAQPTKQLVIGQAAILLDIYNEYVERIWYESISFEPDLFQYPETQFLPSTF</sequence>
<evidence type="ECO:0000313" key="1">
    <source>
        <dbReference type="EMBL" id="QPD03653.1"/>
    </source>
</evidence>
<name>A0A7S8FD46_9BACT</name>
<gene>
    <name evidence="1" type="ORF">Nkreftii_001427</name>
</gene>
<reference evidence="1 2" key="1">
    <citation type="journal article" date="2020" name="ISME J.">
        <title>Enrichment and physiological characterization of a novel comammox Nitrospira indicates ammonium inhibition of complete nitrification.</title>
        <authorList>
            <person name="Sakoula D."/>
            <person name="Koch H."/>
            <person name="Frank J."/>
            <person name="Jetten M.S.M."/>
            <person name="van Kessel M.A.H.J."/>
            <person name="Lucker S."/>
        </authorList>
    </citation>
    <scope>NUCLEOTIDE SEQUENCE [LARGE SCALE GENOMIC DNA]</scope>
    <source>
        <strain evidence="1">Comreactor17</strain>
    </source>
</reference>
<dbReference type="Proteomes" id="UP000593737">
    <property type="component" value="Chromosome"/>
</dbReference>